<dbReference type="Proteomes" id="UP000612746">
    <property type="component" value="Unassembled WGS sequence"/>
</dbReference>
<proteinExistence type="predicted"/>
<dbReference type="AlphaFoldDB" id="A0A8H7PRT9"/>
<reference evidence="1" key="1">
    <citation type="submission" date="2020-12" db="EMBL/GenBank/DDBJ databases">
        <title>Metabolic potential, ecology and presence of endohyphal bacteria is reflected in genomic diversity of Mucoromycotina.</title>
        <authorList>
            <person name="Muszewska A."/>
            <person name="Okrasinska A."/>
            <person name="Steczkiewicz K."/>
            <person name="Drgas O."/>
            <person name="Orlowska M."/>
            <person name="Perlinska-Lenart U."/>
            <person name="Aleksandrzak-Piekarczyk T."/>
            <person name="Szatraj K."/>
            <person name="Zielenkiewicz U."/>
            <person name="Pilsyk S."/>
            <person name="Malc E."/>
            <person name="Mieczkowski P."/>
            <person name="Kruszewska J.S."/>
            <person name="Biernat P."/>
            <person name="Pawlowska J."/>
        </authorList>
    </citation>
    <scope>NUCLEOTIDE SEQUENCE</scope>
    <source>
        <strain evidence="1">WA0000051536</strain>
    </source>
</reference>
<protein>
    <submittedName>
        <fullName evidence="1">Uncharacterized protein</fullName>
    </submittedName>
</protein>
<evidence type="ECO:0000313" key="1">
    <source>
        <dbReference type="EMBL" id="KAG2178354.1"/>
    </source>
</evidence>
<gene>
    <name evidence="1" type="ORF">INT44_001504</name>
</gene>
<dbReference type="EMBL" id="JAEPRA010000011">
    <property type="protein sequence ID" value="KAG2178354.1"/>
    <property type="molecule type" value="Genomic_DNA"/>
</dbReference>
<sequence length="109" mass="12485">MFFNITEFIPSLSLYVLLDEDAKPSKFLMLISASVSMAHLFLSLSDQGWYHIATITGKIQRDIAFIISDLVLLSINMMELSKMRIMRRDTEGKEMGINTKELMNVVHDL</sequence>
<accession>A0A8H7PRT9</accession>
<dbReference type="OrthoDB" id="5594949at2759"/>
<name>A0A8H7PRT9_9FUNG</name>
<keyword evidence="2" id="KW-1185">Reference proteome</keyword>
<comment type="caution">
    <text evidence="1">The sequence shown here is derived from an EMBL/GenBank/DDBJ whole genome shotgun (WGS) entry which is preliminary data.</text>
</comment>
<organism evidence="1 2">
    <name type="scientific">Umbelopsis vinacea</name>
    <dbReference type="NCBI Taxonomy" id="44442"/>
    <lineage>
        <taxon>Eukaryota</taxon>
        <taxon>Fungi</taxon>
        <taxon>Fungi incertae sedis</taxon>
        <taxon>Mucoromycota</taxon>
        <taxon>Mucoromycotina</taxon>
        <taxon>Umbelopsidomycetes</taxon>
        <taxon>Umbelopsidales</taxon>
        <taxon>Umbelopsidaceae</taxon>
        <taxon>Umbelopsis</taxon>
    </lineage>
</organism>
<evidence type="ECO:0000313" key="2">
    <source>
        <dbReference type="Proteomes" id="UP000612746"/>
    </source>
</evidence>